<evidence type="ECO:0000313" key="1">
    <source>
        <dbReference type="EMBL" id="KER25212.1"/>
    </source>
</evidence>
<dbReference type="GeneID" id="20321493"/>
<dbReference type="RefSeq" id="XP_009171065.1">
    <property type="nucleotide sequence ID" value="XM_009172801.1"/>
</dbReference>
<proteinExistence type="predicted"/>
<name>A0A074ZHL6_OPIVI</name>
<dbReference type="AlphaFoldDB" id="A0A074ZHL6"/>
<dbReference type="Proteomes" id="UP000054324">
    <property type="component" value="Unassembled WGS sequence"/>
</dbReference>
<gene>
    <name evidence="1" type="ORF">T265_07314</name>
</gene>
<organism evidence="1 2">
    <name type="scientific">Opisthorchis viverrini</name>
    <name type="common">Southeast Asian liver fluke</name>
    <dbReference type="NCBI Taxonomy" id="6198"/>
    <lineage>
        <taxon>Eukaryota</taxon>
        <taxon>Metazoa</taxon>
        <taxon>Spiralia</taxon>
        <taxon>Lophotrochozoa</taxon>
        <taxon>Platyhelminthes</taxon>
        <taxon>Trematoda</taxon>
        <taxon>Digenea</taxon>
        <taxon>Opisthorchiida</taxon>
        <taxon>Opisthorchiata</taxon>
        <taxon>Opisthorchiidae</taxon>
        <taxon>Opisthorchis</taxon>
    </lineage>
</organism>
<protein>
    <submittedName>
        <fullName evidence="1">Uncharacterized protein</fullName>
    </submittedName>
</protein>
<reference evidence="1 2" key="1">
    <citation type="submission" date="2013-11" db="EMBL/GenBank/DDBJ databases">
        <title>Opisthorchis viverrini - life in the bile duct.</title>
        <authorList>
            <person name="Young N.D."/>
            <person name="Nagarajan N."/>
            <person name="Lin S.J."/>
            <person name="Korhonen P.K."/>
            <person name="Jex A.R."/>
            <person name="Hall R.S."/>
            <person name="Safavi-Hemami H."/>
            <person name="Kaewkong W."/>
            <person name="Bertrand D."/>
            <person name="Gao S."/>
            <person name="Seet Q."/>
            <person name="Wongkham S."/>
            <person name="Teh B.T."/>
            <person name="Wongkham C."/>
            <person name="Intapan P.M."/>
            <person name="Maleewong W."/>
            <person name="Yang X."/>
            <person name="Hu M."/>
            <person name="Wang Z."/>
            <person name="Hofmann A."/>
            <person name="Sternberg P.W."/>
            <person name="Tan P."/>
            <person name="Wang J."/>
            <person name="Gasser R.B."/>
        </authorList>
    </citation>
    <scope>NUCLEOTIDE SEQUENCE [LARGE SCALE GENOMIC DNA]</scope>
</reference>
<dbReference type="KEGG" id="ovi:T265_07314"/>
<dbReference type="EMBL" id="KL596784">
    <property type="protein sequence ID" value="KER25212.1"/>
    <property type="molecule type" value="Genomic_DNA"/>
</dbReference>
<dbReference type="CTD" id="20321493"/>
<evidence type="ECO:0000313" key="2">
    <source>
        <dbReference type="Proteomes" id="UP000054324"/>
    </source>
</evidence>
<keyword evidence="2" id="KW-1185">Reference proteome</keyword>
<accession>A0A074ZHL6</accession>
<sequence>MWRSRPRMSSQLMAELEEALEDNSDFPVSLHAHLYLTSDNSSHHVMFGTSLDVSPVLSFGLMCSACMSLLAPCHKQTFQHCAKMWRSRPRMSSQLMAELEEALEDNSECLNAPSCQIPVAFLPPPILINALQQLTGIEYPGGPLQAPDRMRYSACASH</sequence>